<reference evidence="2" key="2">
    <citation type="submission" date="2023-01" db="EMBL/GenBank/DDBJ databases">
        <authorList>
            <person name="Sun Q."/>
            <person name="Evtushenko L."/>
        </authorList>
    </citation>
    <scope>NUCLEOTIDE SEQUENCE</scope>
    <source>
        <strain evidence="2">VKM B-1513</strain>
    </source>
</reference>
<keyword evidence="3" id="KW-1185">Reference proteome</keyword>
<name>A0A9W6MN61_9PROT</name>
<sequence>MTVIRIGFALALAMIASACDGAGGAMMDSAALIEGTGVTATVSERADGRFDVDYVFAAPQTAMIFSRSTGDYRVGAWEVAGEGARLERLNGFDTLVFDAPASQVSLVAEPRFVNPEGDYSPFVDFSDGGLALFTGQFDLMPVADADAAAALEGRLDRWRGEQPVLGVRVRSDRRMVFEGAVREGAIEDVSLGGGSFVYLGDGEIVEGRSYIGVIDRGLPDWVLASIDRDMEAIFALYETRWQRPLDERAVLYFAFGGYDNPGFSNKGGVSGSVIMLDTSGEAMREESPRLRNYLNWFFAHEVAHQFQNASGARNGDTADSWIHEGGANTMANALVAGMTEEPGAYIDTAYAQAWTNCLPALQDGPLRGAGARGYFGAYYDCGSLVSLIAAAGAPDGDIYAIWQAMQSAALDMDEPVSADLFFAAMSGLGADADLVRPLRRIVIEGVVDPAGELRAAMAMTPLSPEFDEAGQLTGFGAQN</sequence>
<dbReference type="EMBL" id="BSFE01000002">
    <property type="protein sequence ID" value="GLK51554.1"/>
    <property type="molecule type" value="Genomic_DNA"/>
</dbReference>
<dbReference type="PROSITE" id="PS51257">
    <property type="entry name" value="PROKAR_LIPOPROTEIN"/>
    <property type="match status" value="1"/>
</dbReference>
<comment type="caution">
    <text evidence="2">The sequence shown here is derived from an EMBL/GenBank/DDBJ whole genome shotgun (WGS) entry which is preliminary data.</text>
</comment>
<dbReference type="RefSeq" id="WP_271185934.1">
    <property type="nucleotide sequence ID" value="NZ_BSFE01000002.1"/>
</dbReference>
<feature type="signal peptide" evidence="1">
    <location>
        <begin position="1"/>
        <end position="18"/>
    </location>
</feature>
<organism evidence="2 3">
    <name type="scientific">Maricaulis virginensis</name>
    <dbReference type="NCBI Taxonomy" id="144022"/>
    <lineage>
        <taxon>Bacteria</taxon>
        <taxon>Pseudomonadati</taxon>
        <taxon>Pseudomonadota</taxon>
        <taxon>Alphaproteobacteria</taxon>
        <taxon>Maricaulales</taxon>
        <taxon>Maricaulaceae</taxon>
        <taxon>Maricaulis</taxon>
    </lineage>
</organism>
<evidence type="ECO:0000313" key="3">
    <source>
        <dbReference type="Proteomes" id="UP001143486"/>
    </source>
</evidence>
<feature type="chain" id="PRO_5040990778" evidence="1">
    <location>
        <begin position="19"/>
        <end position="479"/>
    </location>
</feature>
<protein>
    <submittedName>
        <fullName evidence="2">Uncharacterized protein</fullName>
    </submittedName>
</protein>
<dbReference type="Proteomes" id="UP001143486">
    <property type="component" value="Unassembled WGS sequence"/>
</dbReference>
<proteinExistence type="predicted"/>
<gene>
    <name evidence="2" type="ORF">GCM10017621_10620</name>
</gene>
<dbReference type="AlphaFoldDB" id="A0A9W6MN61"/>
<keyword evidence="1" id="KW-0732">Signal</keyword>
<evidence type="ECO:0000256" key="1">
    <source>
        <dbReference type="SAM" id="SignalP"/>
    </source>
</evidence>
<accession>A0A9W6MN61</accession>
<evidence type="ECO:0000313" key="2">
    <source>
        <dbReference type="EMBL" id="GLK51554.1"/>
    </source>
</evidence>
<reference evidence="2" key="1">
    <citation type="journal article" date="2014" name="Int. J. Syst. Evol. Microbiol.">
        <title>Complete genome sequence of Corynebacterium casei LMG S-19264T (=DSM 44701T), isolated from a smear-ripened cheese.</title>
        <authorList>
            <consortium name="US DOE Joint Genome Institute (JGI-PGF)"/>
            <person name="Walter F."/>
            <person name="Albersmeier A."/>
            <person name="Kalinowski J."/>
            <person name="Ruckert C."/>
        </authorList>
    </citation>
    <scope>NUCLEOTIDE SEQUENCE</scope>
    <source>
        <strain evidence="2">VKM B-1513</strain>
    </source>
</reference>